<dbReference type="OrthoDB" id="2690983at2759"/>
<protein>
    <submittedName>
        <fullName evidence="2">Uncharacterized protein</fullName>
    </submittedName>
</protein>
<dbReference type="EMBL" id="GL377302">
    <property type="protein sequence ID" value="EFJ03959.1"/>
    <property type="molecule type" value="Genomic_DNA"/>
</dbReference>
<feature type="region of interest" description="Disordered" evidence="1">
    <location>
        <begin position="1"/>
        <end position="98"/>
    </location>
</feature>
<gene>
    <name evidence="2" type="ORF">SCHCODRAFT_255681</name>
</gene>
<keyword evidence="3" id="KW-1185">Reference proteome</keyword>
<feature type="compositionally biased region" description="Polar residues" evidence="1">
    <location>
        <begin position="449"/>
        <end position="460"/>
    </location>
</feature>
<feature type="region of interest" description="Disordered" evidence="1">
    <location>
        <begin position="199"/>
        <end position="222"/>
    </location>
</feature>
<dbReference type="HOGENOM" id="CLU_578914_0_0_1"/>
<proteinExistence type="predicted"/>
<feature type="compositionally biased region" description="Polar residues" evidence="1">
    <location>
        <begin position="64"/>
        <end position="82"/>
    </location>
</feature>
<evidence type="ECO:0000313" key="3">
    <source>
        <dbReference type="Proteomes" id="UP000007431"/>
    </source>
</evidence>
<name>D8PK44_SCHCM</name>
<dbReference type="RefSeq" id="XP_003038861.1">
    <property type="nucleotide sequence ID" value="XM_003038815.1"/>
</dbReference>
<dbReference type="KEGG" id="scm:SCHCO_02489222"/>
<feature type="compositionally biased region" description="Polar residues" evidence="1">
    <location>
        <begin position="44"/>
        <end position="53"/>
    </location>
</feature>
<dbReference type="Proteomes" id="UP000007431">
    <property type="component" value="Unassembled WGS sequence"/>
</dbReference>
<dbReference type="InParanoid" id="D8PK44"/>
<sequence>MAKPSRLVPKKKQAEEGERENVGPQRRVERKYSPRAPLGDKSRALNTQPSSLDQHPKRKKSKNSRIVTPSSGRATPHSIQTVPTSTDSRPTSPTSQFFPTTLPTILNLPSLPDFNPILLGSPVVSSTAVAHVESRNVSPTPCQSILFQSSVAGYASGRNTPDTLNMPAFTHPNSPYVPWSSPIRRQICRPFFSSESVDPRPSVSVSTRTRSGARAPEPTFTPPRRKLVTARLSWGLKALQSSMQRKMKGAAKKLRRSRADQWRKAGVADQHVAVPTWSDGSTMSLESVDSASLEEWLASRNSHDEGPEELLEDDCGPSQEDGTLASVDHLDTPVDDCSYKAFMASTSTYGSLLPRAARRFTTPALEVLSTRSRSPSPLGRSSSPLGASYRSRSPSPLGMDYRSRSPSPLGIAFRPPSCPLHALPSVDELSVDDGIQPSWAEVSPTTQYLRVPSASTQPRGTDSRPVSWRSNA</sequence>
<evidence type="ECO:0000256" key="1">
    <source>
        <dbReference type="SAM" id="MobiDB-lite"/>
    </source>
</evidence>
<feature type="compositionally biased region" description="Low complexity" evidence="1">
    <location>
        <begin position="368"/>
        <end position="388"/>
    </location>
</feature>
<feature type="compositionally biased region" description="Low complexity" evidence="1">
    <location>
        <begin position="83"/>
        <end position="98"/>
    </location>
</feature>
<feature type="region of interest" description="Disordered" evidence="1">
    <location>
        <begin position="449"/>
        <end position="472"/>
    </location>
</feature>
<dbReference type="eggNOG" id="ENOG502RBNA">
    <property type="taxonomic scope" value="Eukaryota"/>
</dbReference>
<feature type="region of interest" description="Disordered" evidence="1">
    <location>
        <begin position="300"/>
        <end position="321"/>
    </location>
</feature>
<organism evidence="3">
    <name type="scientific">Schizophyllum commune (strain H4-8 / FGSC 9210)</name>
    <name type="common">Split gill fungus</name>
    <dbReference type="NCBI Taxonomy" id="578458"/>
    <lineage>
        <taxon>Eukaryota</taxon>
        <taxon>Fungi</taxon>
        <taxon>Dikarya</taxon>
        <taxon>Basidiomycota</taxon>
        <taxon>Agaricomycotina</taxon>
        <taxon>Agaricomycetes</taxon>
        <taxon>Agaricomycetidae</taxon>
        <taxon>Agaricales</taxon>
        <taxon>Schizophyllaceae</taxon>
        <taxon>Schizophyllum</taxon>
    </lineage>
</organism>
<reference evidence="2 3" key="1">
    <citation type="journal article" date="2010" name="Nat. Biotechnol.">
        <title>Genome sequence of the model mushroom Schizophyllum commune.</title>
        <authorList>
            <person name="Ohm R.A."/>
            <person name="de Jong J.F."/>
            <person name="Lugones L.G."/>
            <person name="Aerts A."/>
            <person name="Kothe E."/>
            <person name="Stajich J.E."/>
            <person name="de Vries R.P."/>
            <person name="Record E."/>
            <person name="Levasseur A."/>
            <person name="Baker S.E."/>
            <person name="Bartholomew K.A."/>
            <person name="Coutinho P.M."/>
            <person name="Erdmann S."/>
            <person name="Fowler T.J."/>
            <person name="Gathman A.C."/>
            <person name="Lombard V."/>
            <person name="Henrissat B."/>
            <person name="Knabe N."/>
            <person name="Kuees U."/>
            <person name="Lilly W.W."/>
            <person name="Lindquist E."/>
            <person name="Lucas S."/>
            <person name="Magnuson J.K."/>
            <person name="Piumi F."/>
            <person name="Raudaskoski M."/>
            <person name="Salamov A."/>
            <person name="Schmutz J."/>
            <person name="Schwarze F.W.M.R."/>
            <person name="vanKuyk P.A."/>
            <person name="Horton J.S."/>
            <person name="Grigoriev I.V."/>
            <person name="Woesten H.A.B."/>
        </authorList>
    </citation>
    <scope>NUCLEOTIDE SEQUENCE [LARGE SCALE GENOMIC DNA]</scope>
    <source>
        <strain evidence="3">H4-8 / FGSC 9210</strain>
    </source>
</reference>
<accession>D8PK44</accession>
<feature type="compositionally biased region" description="Acidic residues" evidence="1">
    <location>
        <begin position="306"/>
        <end position="315"/>
    </location>
</feature>
<feature type="compositionally biased region" description="Low complexity" evidence="1">
    <location>
        <begin position="199"/>
        <end position="210"/>
    </location>
</feature>
<feature type="compositionally biased region" description="Basic and acidic residues" evidence="1">
    <location>
        <begin position="12"/>
        <end position="43"/>
    </location>
</feature>
<dbReference type="VEuPathDB" id="FungiDB:SCHCODRAFT_02489222"/>
<dbReference type="AlphaFoldDB" id="D8PK44"/>
<evidence type="ECO:0000313" key="2">
    <source>
        <dbReference type="EMBL" id="EFJ03959.1"/>
    </source>
</evidence>
<feature type="region of interest" description="Disordered" evidence="1">
    <location>
        <begin position="367"/>
        <end position="403"/>
    </location>
</feature>
<dbReference type="GeneID" id="9585149"/>